<name>A0ABS3THZ5_9BACT</name>
<keyword evidence="3" id="KW-1185">Reference proteome</keyword>
<protein>
    <submittedName>
        <fullName evidence="2">T9SS type A sorting domain-containing protein</fullName>
    </submittedName>
</protein>
<organism evidence="2 3">
    <name type="scientific">Hymenobacter defluvii</name>
    <dbReference type="NCBI Taxonomy" id="2054411"/>
    <lineage>
        <taxon>Bacteria</taxon>
        <taxon>Pseudomonadati</taxon>
        <taxon>Bacteroidota</taxon>
        <taxon>Cytophagia</taxon>
        <taxon>Cytophagales</taxon>
        <taxon>Hymenobacteraceae</taxon>
        <taxon>Hymenobacter</taxon>
    </lineage>
</organism>
<dbReference type="RefSeq" id="WP_208309398.1">
    <property type="nucleotide sequence ID" value="NZ_JAGETX010000029.1"/>
</dbReference>
<reference evidence="2 3" key="1">
    <citation type="submission" date="2021-03" db="EMBL/GenBank/DDBJ databases">
        <authorList>
            <person name="Kim M.K."/>
        </authorList>
    </citation>
    <scope>NUCLEOTIDE SEQUENCE [LARGE SCALE GENOMIC DNA]</scope>
    <source>
        <strain evidence="2 3">BT507</strain>
    </source>
</reference>
<dbReference type="InterPro" id="IPR026444">
    <property type="entry name" value="Secre_tail"/>
</dbReference>
<feature type="domain" description="Secretion system C-terminal sorting" evidence="1">
    <location>
        <begin position="7"/>
        <end position="85"/>
    </location>
</feature>
<evidence type="ECO:0000313" key="3">
    <source>
        <dbReference type="Proteomes" id="UP000670527"/>
    </source>
</evidence>
<accession>A0ABS3THZ5</accession>
<comment type="caution">
    <text evidence="2">The sequence shown here is derived from an EMBL/GenBank/DDBJ whole genome shotgun (WGS) entry which is preliminary data.</text>
</comment>
<evidence type="ECO:0000313" key="2">
    <source>
        <dbReference type="EMBL" id="MBO3273258.1"/>
    </source>
</evidence>
<evidence type="ECO:0000259" key="1">
    <source>
        <dbReference type="Pfam" id="PF18962"/>
    </source>
</evidence>
<dbReference type="Pfam" id="PF18962">
    <property type="entry name" value="Por_Secre_tail"/>
    <property type="match status" value="1"/>
</dbReference>
<sequence length="87" mass="9245">MSAALSVHPNPVTQQAIIAFTLSQVEVATVTLYDVQGRRAQQLFAGPVAGGVPQRLSLVTNTLAAGIYSVQLSTQTQRLVQRIVVAK</sequence>
<proteinExistence type="predicted"/>
<gene>
    <name evidence="2" type="ORF">J4D97_21595</name>
</gene>
<dbReference type="NCBIfam" id="TIGR04183">
    <property type="entry name" value="Por_Secre_tail"/>
    <property type="match status" value="1"/>
</dbReference>
<dbReference type="Proteomes" id="UP000670527">
    <property type="component" value="Unassembled WGS sequence"/>
</dbReference>
<dbReference type="EMBL" id="JAGETX010000029">
    <property type="protein sequence ID" value="MBO3273258.1"/>
    <property type="molecule type" value="Genomic_DNA"/>
</dbReference>